<gene>
    <name evidence="1" type="ORF">LCGC14_0070680</name>
</gene>
<dbReference type="InterPro" id="IPR014984">
    <property type="entry name" value="HopJ"/>
</dbReference>
<evidence type="ECO:0000313" key="1">
    <source>
        <dbReference type="EMBL" id="KKO06055.1"/>
    </source>
</evidence>
<comment type="caution">
    <text evidence="1">The sequence shown here is derived from an EMBL/GenBank/DDBJ whole genome shotgun (WGS) entry which is preliminary data.</text>
</comment>
<dbReference type="Gene3D" id="3.20.160.10">
    <property type="entry name" value="vpa0580 domain like"/>
    <property type="match status" value="1"/>
</dbReference>
<sequence length="116" mass="12636">MTLDDFKKKLAASPKDISFSETMVAIDSKYIFTPTAYTNGTVSNDAGQNSGSCKLFSFAVKEGLTKEETLACFGAYYFDEVLLDLKGSSHQNIRSFMNTGFEGLSFDGDALKVIEG</sequence>
<evidence type="ECO:0008006" key="2">
    <source>
        <dbReference type="Google" id="ProtNLM"/>
    </source>
</evidence>
<organism evidence="1">
    <name type="scientific">marine sediment metagenome</name>
    <dbReference type="NCBI Taxonomy" id="412755"/>
    <lineage>
        <taxon>unclassified sequences</taxon>
        <taxon>metagenomes</taxon>
        <taxon>ecological metagenomes</taxon>
    </lineage>
</organism>
<dbReference type="InterPro" id="IPR038604">
    <property type="entry name" value="HopJ_sf"/>
</dbReference>
<name>A0A0F9VPR9_9ZZZZ</name>
<protein>
    <recommendedName>
        <fullName evidence="2">HopJ type III effector protein</fullName>
    </recommendedName>
</protein>
<dbReference type="EMBL" id="LAZR01000017">
    <property type="protein sequence ID" value="KKO06055.1"/>
    <property type="molecule type" value="Genomic_DNA"/>
</dbReference>
<reference evidence="1" key="1">
    <citation type="journal article" date="2015" name="Nature">
        <title>Complex archaea that bridge the gap between prokaryotes and eukaryotes.</title>
        <authorList>
            <person name="Spang A."/>
            <person name="Saw J.H."/>
            <person name="Jorgensen S.L."/>
            <person name="Zaremba-Niedzwiedzka K."/>
            <person name="Martijn J."/>
            <person name="Lind A.E."/>
            <person name="van Eijk R."/>
            <person name="Schleper C."/>
            <person name="Guy L."/>
            <person name="Ettema T.J."/>
        </authorList>
    </citation>
    <scope>NUCLEOTIDE SEQUENCE</scope>
</reference>
<accession>A0A0F9VPR9</accession>
<dbReference type="AlphaFoldDB" id="A0A0F9VPR9"/>
<proteinExistence type="predicted"/>
<dbReference type="Pfam" id="PF08888">
    <property type="entry name" value="HopJ"/>
    <property type="match status" value="1"/>
</dbReference>